<feature type="compositionally biased region" description="Polar residues" evidence="1">
    <location>
        <begin position="25"/>
        <end position="34"/>
    </location>
</feature>
<evidence type="ECO:0000313" key="3">
    <source>
        <dbReference type="Proteomes" id="UP000245768"/>
    </source>
</evidence>
<evidence type="ECO:0000313" key="2">
    <source>
        <dbReference type="EMBL" id="PWN86679.1"/>
    </source>
</evidence>
<name>A0A316YBN1_9BASI</name>
<reference evidence="2 3" key="1">
    <citation type="journal article" date="2018" name="Mol. Biol. Evol.">
        <title>Broad Genomic Sampling Reveals a Smut Pathogenic Ancestry of the Fungal Clade Ustilaginomycotina.</title>
        <authorList>
            <person name="Kijpornyongpan T."/>
            <person name="Mondo S.J."/>
            <person name="Barry K."/>
            <person name="Sandor L."/>
            <person name="Lee J."/>
            <person name="Lipzen A."/>
            <person name="Pangilinan J."/>
            <person name="LaButti K."/>
            <person name="Hainaut M."/>
            <person name="Henrissat B."/>
            <person name="Grigoriev I.V."/>
            <person name="Spatafora J.W."/>
            <person name="Aime M.C."/>
        </authorList>
    </citation>
    <scope>NUCLEOTIDE SEQUENCE [LARGE SCALE GENOMIC DNA]</scope>
    <source>
        <strain evidence="2 3">MCA 4198</strain>
    </source>
</reference>
<feature type="compositionally biased region" description="Basic and acidic residues" evidence="1">
    <location>
        <begin position="40"/>
        <end position="60"/>
    </location>
</feature>
<gene>
    <name evidence="2" type="ORF">FA10DRAFT_270048</name>
</gene>
<proteinExistence type="predicted"/>
<sequence length="283" mass="29727">MEAAGHGDGARETQGLGFDEADTLINESPEQQPGTYPKTVKKDKAPTKKKEAQSLTERRSTLATMDSSSQHFQALMHLAGDPAFVLRRIQQQQQQQQHGSLEPEQGYDPPRRQSCWLALPSGDSFMLNANLFDDALLSSATSQFDAPSRHLSYYAASNLSDACYSFPSLSSSSNSFSSSSSVIRSPALLPALSGGGNGSRNGGGGKSNMAMTLALVAASIARTAASPAKQHEPAAFSQNICECASSDALSGDIMRQMQDMHGLGLGGEGFGGEDLGGGGSKTM</sequence>
<dbReference type="Proteomes" id="UP000245768">
    <property type="component" value="Unassembled WGS sequence"/>
</dbReference>
<dbReference type="EMBL" id="KZ819643">
    <property type="protein sequence ID" value="PWN86679.1"/>
    <property type="molecule type" value="Genomic_DNA"/>
</dbReference>
<organism evidence="2 3">
    <name type="scientific">Acaromyces ingoldii</name>
    <dbReference type="NCBI Taxonomy" id="215250"/>
    <lineage>
        <taxon>Eukaryota</taxon>
        <taxon>Fungi</taxon>
        <taxon>Dikarya</taxon>
        <taxon>Basidiomycota</taxon>
        <taxon>Ustilaginomycotina</taxon>
        <taxon>Exobasidiomycetes</taxon>
        <taxon>Exobasidiales</taxon>
        <taxon>Cryptobasidiaceae</taxon>
        <taxon>Acaromyces</taxon>
    </lineage>
</organism>
<accession>A0A316YBN1</accession>
<dbReference type="RefSeq" id="XP_025373877.1">
    <property type="nucleotide sequence ID" value="XM_025522980.1"/>
</dbReference>
<feature type="region of interest" description="Disordered" evidence="1">
    <location>
        <begin position="1"/>
        <end position="67"/>
    </location>
</feature>
<dbReference type="AlphaFoldDB" id="A0A316YBN1"/>
<protein>
    <submittedName>
        <fullName evidence="2">Uncharacterized protein</fullName>
    </submittedName>
</protein>
<dbReference type="InParanoid" id="A0A316YBN1"/>
<evidence type="ECO:0000256" key="1">
    <source>
        <dbReference type="SAM" id="MobiDB-lite"/>
    </source>
</evidence>
<keyword evidence="3" id="KW-1185">Reference proteome</keyword>
<dbReference type="GeneID" id="37044896"/>
<feature type="region of interest" description="Disordered" evidence="1">
    <location>
        <begin position="89"/>
        <end position="113"/>
    </location>
</feature>